<protein>
    <submittedName>
        <fullName evidence="2">Uncharacterized protein</fullName>
    </submittedName>
</protein>
<dbReference type="RefSeq" id="XP_025363520.1">
    <property type="nucleotide sequence ID" value="XM_025503400.1"/>
</dbReference>
<evidence type="ECO:0000313" key="2">
    <source>
        <dbReference type="EMBL" id="PWN28908.1"/>
    </source>
</evidence>
<dbReference type="GeneID" id="37025223"/>
<keyword evidence="3" id="KW-1185">Reference proteome</keyword>
<evidence type="ECO:0000256" key="1">
    <source>
        <dbReference type="SAM" id="MobiDB-lite"/>
    </source>
</evidence>
<evidence type="ECO:0000313" key="3">
    <source>
        <dbReference type="Proteomes" id="UP000245884"/>
    </source>
</evidence>
<feature type="region of interest" description="Disordered" evidence="1">
    <location>
        <begin position="161"/>
        <end position="183"/>
    </location>
</feature>
<dbReference type="EMBL" id="KZ819664">
    <property type="protein sequence ID" value="PWN28908.1"/>
    <property type="molecule type" value="Genomic_DNA"/>
</dbReference>
<feature type="compositionally biased region" description="Basic residues" evidence="1">
    <location>
        <begin position="170"/>
        <end position="183"/>
    </location>
</feature>
<dbReference type="AlphaFoldDB" id="A0A316UVT6"/>
<proteinExistence type="predicted"/>
<accession>A0A316UVT6</accession>
<gene>
    <name evidence="2" type="ORF">BDZ90DRAFT_134257</name>
</gene>
<name>A0A316UVT6_9BASI</name>
<sequence length="183" mass="20001">MSTLLPPKARFPNQQDGARADLTEGKQVCVSIGGIVQRRMLSSRTRDPARCRLQKDRRDRVPGMRMLARPSNLFASRVASPFASVDSTRDDCASLVGVHSMLRTPHACKCRWVSGPLLDECVRPGSVKQAAARMAASALLLSLCASIRDRFSKPPLMLFKDSGAAASPRSGHKSTRLRQKTAE</sequence>
<organism evidence="2 3">
    <name type="scientific">Jaminaea rosea</name>
    <dbReference type="NCBI Taxonomy" id="1569628"/>
    <lineage>
        <taxon>Eukaryota</taxon>
        <taxon>Fungi</taxon>
        <taxon>Dikarya</taxon>
        <taxon>Basidiomycota</taxon>
        <taxon>Ustilaginomycotina</taxon>
        <taxon>Exobasidiomycetes</taxon>
        <taxon>Microstromatales</taxon>
        <taxon>Microstromatales incertae sedis</taxon>
        <taxon>Jaminaea</taxon>
    </lineage>
</organism>
<dbReference type="Proteomes" id="UP000245884">
    <property type="component" value="Unassembled WGS sequence"/>
</dbReference>
<reference evidence="2 3" key="1">
    <citation type="journal article" date="2018" name="Mol. Biol. Evol.">
        <title>Broad Genomic Sampling Reveals a Smut Pathogenic Ancestry of the Fungal Clade Ustilaginomycotina.</title>
        <authorList>
            <person name="Kijpornyongpan T."/>
            <person name="Mondo S.J."/>
            <person name="Barry K."/>
            <person name="Sandor L."/>
            <person name="Lee J."/>
            <person name="Lipzen A."/>
            <person name="Pangilinan J."/>
            <person name="LaButti K."/>
            <person name="Hainaut M."/>
            <person name="Henrissat B."/>
            <person name="Grigoriev I.V."/>
            <person name="Spatafora J.W."/>
            <person name="Aime M.C."/>
        </authorList>
    </citation>
    <scope>NUCLEOTIDE SEQUENCE [LARGE SCALE GENOMIC DNA]</scope>
    <source>
        <strain evidence="2 3">MCA 5214</strain>
    </source>
</reference>